<sequence length="194" mass="22127">MDKKVILEPKSPNKIFLQPMESGHVSHLIKLARNPELSLLLGWNPYFELDQTEEFIQAISLFAFPYSRSGDPLAFGIYYVTEILPIGYAVLKGINWEIGTAEIGIAILDEMYRNRGYGTLAIGQLIDYTFEELNFELIGAAVLVSNRASVNLFQKLGFVVKTILYSSWTMPDSSVEDMLRMELTAQIWREKHDR</sequence>
<dbReference type="EMBL" id="MLAW01000006">
    <property type="protein sequence ID" value="OJJ26554.1"/>
    <property type="molecule type" value="Genomic_DNA"/>
</dbReference>
<dbReference type="PANTHER" id="PTHR43415:SF3">
    <property type="entry name" value="GNAT-FAMILY ACETYLTRANSFERASE"/>
    <property type="match status" value="1"/>
</dbReference>
<dbReference type="GO" id="GO:0016747">
    <property type="term" value="F:acyltransferase activity, transferring groups other than amino-acyl groups"/>
    <property type="evidence" value="ECO:0007669"/>
    <property type="project" value="InterPro"/>
</dbReference>
<protein>
    <recommendedName>
        <fullName evidence="1">N-acetyltransferase domain-containing protein</fullName>
    </recommendedName>
</protein>
<dbReference type="SUPFAM" id="SSF55729">
    <property type="entry name" value="Acyl-CoA N-acyltransferases (Nat)"/>
    <property type="match status" value="1"/>
</dbReference>
<dbReference type="Pfam" id="PF13302">
    <property type="entry name" value="Acetyltransf_3"/>
    <property type="match status" value="1"/>
</dbReference>
<evidence type="ECO:0000313" key="3">
    <source>
        <dbReference type="Proteomes" id="UP000183940"/>
    </source>
</evidence>
<dbReference type="InterPro" id="IPR016181">
    <property type="entry name" value="Acyl_CoA_acyltransferase"/>
</dbReference>
<dbReference type="PANTHER" id="PTHR43415">
    <property type="entry name" value="SPERMIDINE N(1)-ACETYLTRANSFERASE"/>
    <property type="match status" value="1"/>
</dbReference>
<accession>A0A1L9QV68</accession>
<reference evidence="2" key="1">
    <citation type="submission" date="2016-10" db="EMBL/GenBank/DDBJ databases">
        <title>CRISPR-Cas defence system in Roseofilum reptotaenium: evidence of a bacteriophage-cyanobacterium arms race in the coral black band disease.</title>
        <authorList>
            <person name="Buerger P."/>
            <person name="Wood-Charlson E.M."/>
            <person name="Weynberg K.D."/>
            <person name="Willis B."/>
            <person name="Van Oppen M.J."/>
        </authorList>
    </citation>
    <scope>NUCLEOTIDE SEQUENCE [LARGE SCALE GENOMIC DNA]</scope>
    <source>
        <strain evidence="2">AO1-A</strain>
    </source>
</reference>
<dbReference type="Proteomes" id="UP000183940">
    <property type="component" value="Unassembled WGS sequence"/>
</dbReference>
<dbReference type="InterPro" id="IPR000182">
    <property type="entry name" value="GNAT_dom"/>
</dbReference>
<dbReference type="PROSITE" id="PS51186">
    <property type="entry name" value="GNAT"/>
    <property type="match status" value="1"/>
</dbReference>
<gene>
    <name evidence="2" type="ORF">BI308_05525</name>
</gene>
<feature type="domain" description="N-acetyltransferase" evidence="1">
    <location>
        <begin position="23"/>
        <end position="186"/>
    </location>
</feature>
<name>A0A1L9QV68_9CYAN</name>
<proteinExistence type="predicted"/>
<comment type="caution">
    <text evidence="2">The sequence shown here is derived from an EMBL/GenBank/DDBJ whole genome shotgun (WGS) entry which is preliminary data.</text>
</comment>
<dbReference type="Gene3D" id="3.40.630.30">
    <property type="match status" value="1"/>
</dbReference>
<evidence type="ECO:0000313" key="2">
    <source>
        <dbReference type="EMBL" id="OJJ26554.1"/>
    </source>
</evidence>
<evidence type="ECO:0000259" key="1">
    <source>
        <dbReference type="PROSITE" id="PS51186"/>
    </source>
</evidence>
<dbReference type="AlphaFoldDB" id="A0A1L9QV68"/>
<dbReference type="STRING" id="1925591.BI308_05525"/>
<keyword evidence="3" id="KW-1185">Reference proteome</keyword>
<organism evidence="2 3">
    <name type="scientific">Roseofilum reptotaenium AO1-A</name>
    <dbReference type="NCBI Taxonomy" id="1925591"/>
    <lineage>
        <taxon>Bacteria</taxon>
        <taxon>Bacillati</taxon>
        <taxon>Cyanobacteriota</taxon>
        <taxon>Cyanophyceae</taxon>
        <taxon>Desertifilales</taxon>
        <taxon>Desertifilaceae</taxon>
        <taxon>Roseofilum</taxon>
    </lineage>
</organism>
<dbReference type="CDD" id="cd04301">
    <property type="entry name" value="NAT_SF"/>
    <property type="match status" value="1"/>
</dbReference>